<protein>
    <submittedName>
        <fullName evidence="7">Bifunctional cobalt-precorrin-7 (C(5))-methyltransferase/cobalt-precorrin-6B (C(15))-methyltransferase</fullName>
    </submittedName>
</protein>
<name>A0ABP5C3L1_9ACTN</name>
<dbReference type="CDD" id="cd11644">
    <property type="entry name" value="Precorrin-6Y-MT"/>
    <property type="match status" value="1"/>
</dbReference>
<gene>
    <name evidence="7" type="ORF">GCM10009838_08980</name>
</gene>
<proteinExistence type="predicted"/>
<dbReference type="InterPro" id="IPR029063">
    <property type="entry name" value="SAM-dependent_MTases_sf"/>
</dbReference>
<comment type="caution">
    <text evidence="7">The sequence shown here is derived from an EMBL/GenBank/DDBJ whole genome shotgun (WGS) entry which is preliminary data.</text>
</comment>
<evidence type="ECO:0000256" key="3">
    <source>
        <dbReference type="ARBA" id="ARBA00022603"/>
    </source>
</evidence>
<keyword evidence="5" id="KW-0949">S-adenosyl-L-methionine</keyword>
<dbReference type="Gene3D" id="3.40.50.150">
    <property type="entry name" value="Vaccinia Virus protein VP39"/>
    <property type="match status" value="1"/>
</dbReference>
<dbReference type="Gene3D" id="3.30.950.10">
    <property type="entry name" value="Methyltransferase, Cobalt-precorrin-4 Transmethylase, Domain 2"/>
    <property type="match status" value="1"/>
</dbReference>
<dbReference type="InterPro" id="IPR000878">
    <property type="entry name" value="4pyrrol_Mease"/>
</dbReference>
<comment type="pathway">
    <text evidence="1">Cofactor biosynthesis; adenosylcobalamin biosynthesis.</text>
</comment>
<keyword evidence="4" id="KW-0808">Transferase</keyword>
<dbReference type="PANTHER" id="PTHR43182">
    <property type="entry name" value="COBALT-PRECORRIN-6B C(15)-METHYLTRANSFERASE (DECARBOXYLATING)"/>
    <property type="match status" value="1"/>
</dbReference>
<dbReference type="InterPro" id="IPR050714">
    <property type="entry name" value="Cobalamin_biosynth_MTase"/>
</dbReference>
<dbReference type="EMBL" id="BAAAQM010000003">
    <property type="protein sequence ID" value="GAA1955495.1"/>
    <property type="molecule type" value="Genomic_DNA"/>
</dbReference>
<keyword evidence="8" id="KW-1185">Reference proteome</keyword>
<organism evidence="7 8">
    <name type="scientific">Catenulispora subtropica</name>
    <dbReference type="NCBI Taxonomy" id="450798"/>
    <lineage>
        <taxon>Bacteria</taxon>
        <taxon>Bacillati</taxon>
        <taxon>Actinomycetota</taxon>
        <taxon>Actinomycetes</taxon>
        <taxon>Catenulisporales</taxon>
        <taxon>Catenulisporaceae</taxon>
        <taxon>Catenulispora</taxon>
    </lineage>
</organism>
<evidence type="ECO:0000256" key="2">
    <source>
        <dbReference type="ARBA" id="ARBA00022573"/>
    </source>
</evidence>
<evidence type="ECO:0000259" key="6">
    <source>
        <dbReference type="Pfam" id="PF00590"/>
    </source>
</evidence>
<evidence type="ECO:0000256" key="4">
    <source>
        <dbReference type="ARBA" id="ARBA00022679"/>
    </source>
</evidence>
<dbReference type="Pfam" id="PF00590">
    <property type="entry name" value="TP_methylase"/>
    <property type="match status" value="1"/>
</dbReference>
<dbReference type="InterPro" id="IPR035996">
    <property type="entry name" value="4pyrrol_Methylase_sf"/>
</dbReference>
<reference evidence="8" key="1">
    <citation type="journal article" date="2019" name="Int. J. Syst. Evol. Microbiol.">
        <title>The Global Catalogue of Microorganisms (GCM) 10K type strain sequencing project: providing services to taxonomists for standard genome sequencing and annotation.</title>
        <authorList>
            <consortium name="The Broad Institute Genomics Platform"/>
            <consortium name="The Broad Institute Genome Sequencing Center for Infectious Disease"/>
            <person name="Wu L."/>
            <person name="Ma J."/>
        </authorList>
    </citation>
    <scope>NUCLEOTIDE SEQUENCE [LARGE SCALE GENOMIC DNA]</scope>
    <source>
        <strain evidence="8">JCM 16013</strain>
    </source>
</reference>
<dbReference type="InterPro" id="IPR014776">
    <property type="entry name" value="4pyrrole_Mease_sub2"/>
</dbReference>
<dbReference type="InterPro" id="IPR012818">
    <property type="entry name" value="CbiE"/>
</dbReference>
<dbReference type="SUPFAM" id="SSF53335">
    <property type="entry name" value="S-adenosyl-L-methionine-dependent methyltransferases"/>
    <property type="match status" value="1"/>
</dbReference>
<evidence type="ECO:0000256" key="1">
    <source>
        <dbReference type="ARBA" id="ARBA00004953"/>
    </source>
</evidence>
<evidence type="ECO:0000313" key="8">
    <source>
        <dbReference type="Proteomes" id="UP001499854"/>
    </source>
</evidence>
<dbReference type="RefSeq" id="WP_344655621.1">
    <property type="nucleotide sequence ID" value="NZ_BAAAQM010000003.1"/>
</dbReference>
<dbReference type="PANTHER" id="PTHR43182:SF1">
    <property type="entry name" value="COBALT-PRECORRIN-7 C(5)-METHYLTRANSFERASE"/>
    <property type="match status" value="1"/>
</dbReference>
<keyword evidence="3" id="KW-0489">Methyltransferase</keyword>
<accession>A0ABP5C3L1</accession>
<keyword evidence="2" id="KW-0169">Cobalamin biosynthesis</keyword>
<feature type="domain" description="Tetrapyrrole methylase" evidence="6">
    <location>
        <begin position="34"/>
        <end position="198"/>
    </location>
</feature>
<evidence type="ECO:0000256" key="5">
    <source>
        <dbReference type="ARBA" id="ARBA00022691"/>
    </source>
</evidence>
<sequence length="428" mass="44288">MTAGRHGAAGSAIAQAAAPVAVVGYDGSLPGPVVRRVLESSELVVGAARHLDGIGVPDHVRRILLGDDNRLAYARLTAHLTDPKAGPAVVVTAGDPGFFGVLRDLRESGFEVVGYPAPGPVAAALGRLGLPWDDAVVVCVTDDRSLERAANTARAHPKVAIMAAPEFPPHRVATALRGAKRAFIVAQHLGEPDEAIESFSPAEAAARAVWGAADAILVLDEERLSPESPHDPRWGSGWVSAWAGPSAGWAVPDNAFVARGPQVLPSEVRALILARLAPRLGAMVWEVAAGAGALAVECARLGAAVVAVDRDPDACERIALNAVMHGVDVEVVSGPAPGALSTLPRPDAIFVGTERADIVRACATTSARTVVTAVTALDRLPAVRQALRIGGRRVDGVQLQASRLAPFPGDAFRMAPAAPVFVLWGELG</sequence>
<dbReference type="Proteomes" id="UP001499854">
    <property type="component" value="Unassembled WGS sequence"/>
</dbReference>
<evidence type="ECO:0000313" key="7">
    <source>
        <dbReference type="EMBL" id="GAA1955495.1"/>
    </source>
</evidence>
<dbReference type="SUPFAM" id="SSF53790">
    <property type="entry name" value="Tetrapyrrole methylase"/>
    <property type="match status" value="1"/>
</dbReference>